<dbReference type="Gene3D" id="1.10.132.130">
    <property type="match status" value="1"/>
</dbReference>
<dbReference type="Gene3D" id="3.40.50.300">
    <property type="entry name" value="P-loop containing nucleotide triphosphate hydrolases"/>
    <property type="match status" value="1"/>
</dbReference>
<evidence type="ECO:0000256" key="2">
    <source>
        <dbReference type="ARBA" id="ARBA00009941"/>
    </source>
</evidence>
<dbReference type="InterPro" id="IPR046427">
    <property type="entry name" value="Legumain_prodom_sf"/>
</dbReference>
<evidence type="ECO:0000313" key="10">
    <source>
        <dbReference type="Proteomes" id="UP000316621"/>
    </source>
</evidence>
<dbReference type="FunFam" id="3.40.50.1460:FF:000006">
    <property type="entry name" value="Legumain"/>
    <property type="match status" value="1"/>
</dbReference>
<name>A0A4Y7I7P3_PAPSO</name>
<evidence type="ECO:0000256" key="4">
    <source>
        <dbReference type="ARBA" id="ARBA00022670"/>
    </source>
</evidence>
<dbReference type="Pfam" id="PF20985">
    <property type="entry name" value="Legum_prodom"/>
    <property type="match status" value="1"/>
</dbReference>
<accession>A0A4Y7I7P3</accession>
<dbReference type="EC" id="3.4.22.34" evidence="3"/>
<dbReference type="InterPro" id="IPR048501">
    <property type="entry name" value="Legum_prodom"/>
</dbReference>
<keyword evidence="4" id="KW-0645">Protease</keyword>
<dbReference type="Proteomes" id="UP000316621">
    <property type="component" value="Chromosome 1"/>
</dbReference>
<comment type="catalytic activity">
    <reaction evidence="1">
        <text>Hydrolysis of proteins and small molecule substrates at -Asn-|-Xaa- bonds.</text>
        <dbReference type="EC" id="3.4.22.34"/>
    </reaction>
</comment>
<evidence type="ECO:0000313" key="9">
    <source>
        <dbReference type="EMBL" id="RZC43651.1"/>
    </source>
</evidence>
<dbReference type="Pfam" id="PF01650">
    <property type="entry name" value="Peptidase_C13"/>
    <property type="match status" value="1"/>
</dbReference>
<dbReference type="Gene3D" id="3.40.50.1460">
    <property type="match status" value="1"/>
</dbReference>
<dbReference type="AlphaFoldDB" id="A0A4Y7I7P3"/>
<evidence type="ECO:0000256" key="3">
    <source>
        <dbReference type="ARBA" id="ARBA00012628"/>
    </source>
</evidence>
<dbReference type="GO" id="GO:0051603">
    <property type="term" value="P:proteolysis involved in protein catabolic process"/>
    <property type="evidence" value="ECO:0007669"/>
    <property type="project" value="TreeGrafter"/>
</dbReference>
<dbReference type="PANTHER" id="PTHR12000:SF50">
    <property type="entry name" value="VACUOLAR-PROCESSING ENZYME GAMMA-ISOZYME"/>
    <property type="match status" value="1"/>
</dbReference>
<dbReference type="GO" id="GO:0004197">
    <property type="term" value="F:cysteine-type endopeptidase activity"/>
    <property type="evidence" value="ECO:0007669"/>
    <property type="project" value="UniProtKB-EC"/>
</dbReference>
<dbReference type="GO" id="GO:0006624">
    <property type="term" value="P:vacuolar protein processing"/>
    <property type="evidence" value="ECO:0007669"/>
    <property type="project" value="TreeGrafter"/>
</dbReference>
<keyword evidence="7" id="KW-0788">Thiol protease</keyword>
<comment type="similarity">
    <text evidence="2">Belongs to the peptidase C13 family.</text>
</comment>
<dbReference type="FunFam" id="1.10.132.130:FF:000001">
    <property type="entry name" value="Vacuolar-processing enzyme beta-isozyme"/>
    <property type="match status" value="1"/>
</dbReference>
<dbReference type="PANTHER" id="PTHR12000">
    <property type="entry name" value="HEMOGLOBINASE FAMILY MEMBER"/>
    <property type="match status" value="1"/>
</dbReference>
<organism evidence="9 10">
    <name type="scientific">Papaver somniferum</name>
    <name type="common">Opium poppy</name>
    <dbReference type="NCBI Taxonomy" id="3469"/>
    <lineage>
        <taxon>Eukaryota</taxon>
        <taxon>Viridiplantae</taxon>
        <taxon>Streptophyta</taxon>
        <taxon>Embryophyta</taxon>
        <taxon>Tracheophyta</taxon>
        <taxon>Spermatophyta</taxon>
        <taxon>Magnoliopsida</taxon>
        <taxon>Ranunculales</taxon>
        <taxon>Papaveraceae</taxon>
        <taxon>Papaveroideae</taxon>
        <taxon>Papaver</taxon>
    </lineage>
</organism>
<dbReference type="CDD" id="cd21115">
    <property type="entry name" value="legumain_C"/>
    <property type="match status" value="1"/>
</dbReference>
<dbReference type="GO" id="GO:0005773">
    <property type="term" value="C:vacuole"/>
    <property type="evidence" value="ECO:0007669"/>
    <property type="project" value="GOC"/>
</dbReference>
<sequence>MMASTSMNRCFLPHADNKAMNQALRIGQSNRLMVSRLVVNASFEEAILKSGEKKPMLVQQSIVNKFGSYKKVENIRRWGTEGVFTESFGGIRKDSTDNSSGEVEVIEHERKIGGVLVNVYEEQGGIEAVPAVSGDVCESNPEKKQDAVVGATEGTRWAILIAGSKGYGNYRHQAAVCHAYQILKDGGLNDENIVVMMYGDIVYDENNPTPGILINEPNGPDVYQGVPKDYVGEDVNSSNFWDVLLGNKNALAGTGSGKVVASGPNDTIFIYYADHGAPSRLSMPSPDDGLDAEAFNLALQIKHYSKGYKSMLIYIEACYAGAMFQTHLKPGLNVYATTASDPTGKSFGCFSLPEYGICVADFYSAIWMRHCHISDMTTVTLNNHYEFDREETSRYQEVSVTRYGDIEKLGDQSMSTYIGGKSTRSGVHYSSKTGHEADSHNYINRIDIGLAYFQQQVWLTDSSTLLMLYPWVHYQNDSLGTKLRAEAWRTYQNGLLQRIYIEASMDLIGEFLFGTTEKATTAVEAVRPAGQPIVDDWNCYQTMVETYEKICGPFSPYGLEDLRALATICNAGVKPEDLAKAAEYACSILGKRPLQLEI</sequence>
<reference evidence="9 10" key="1">
    <citation type="journal article" date="2018" name="Science">
        <title>The opium poppy genome and morphinan production.</title>
        <authorList>
            <person name="Guo L."/>
            <person name="Winzer T."/>
            <person name="Yang X."/>
            <person name="Li Y."/>
            <person name="Ning Z."/>
            <person name="He Z."/>
            <person name="Teodor R."/>
            <person name="Lu Y."/>
            <person name="Bowser T.A."/>
            <person name="Graham I.A."/>
            <person name="Ye K."/>
        </authorList>
    </citation>
    <scope>NUCLEOTIDE SEQUENCE [LARGE SCALE GENOMIC DNA]</scope>
    <source>
        <strain evidence="10">cv. HN1</strain>
        <tissue evidence="9">Leaves</tissue>
    </source>
</reference>
<keyword evidence="5" id="KW-0732">Signal</keyword>
<keyword evidence="6" id="KW-0378">Hydrolase</keyword>
<dbReference type="InterPro" id="IPR001096">
    <property type="entry name" value="Peptidase_C13"/>
</dbReference>
<keyword evidence="10" id="KW-1185">Reference proteome</keyword>
<proteinExistence type="inferred from homology"/>
<dbReference type="Gramene" id="RZC43651">
    <property type="protein sequence ID" value="RZC43651"/>
    <property type="gene ID" value="C5167_036598"/>
</dbReference>
<evidence type="ECO:0000256" key="5">
    <source>
        <dbReference type="ARBA" id="ARBA00022729"/>
    </source>
</evidence>
<protein>
    <recommendedName>
        <fullName evidence="3">legumain</fullName>
        <ecNumber evidence="3">3.4.22.34</ecNumber>
    </recommendedName>
</protein>
<feature type="domain" description="Legumain prodomain" evidence="8">
    <location>
        <begin position="495"/>
        <end position="586"/>
    </location>
</feature>
<dbReference type="PRINTS" id="PR00776">
    <property type="entry name" value="HEMOGLOBNASE"/>
</dbReference>
<evidence type="ECO:0000256" key="7">
    <source>
        <dbReference type="ARBA" id="ARBA00022807"/>
    </source>
</evidence>
<evidence type="ECO:0000259" key="8">
    <source>
        <dbReference type="Pfam" id="PF20985"/>
    </source>
</evidence>
<evidence type="ECO:0000256" key="6">
    <source>
        <dbReference type="ARBA" id="ARBA00022801"/>
    </source>
</evidence>
<gene>
    <name evidence="9" type="ORF">C5167_036598</name>
</gene>
<evidence type="ECO:0000256" key="1">
    <source>
        <dbReference type="ARBA" id="ARBA00000810"/>
    </source>
</evidence>
<dbReference type="InterPro" id="IPR027417">
    <property type="entry name" value="P-loop_NTPase"/>
</dbReference>
<dbReference type="EMBL" id="CM010715">
    <property type="protein sequence ID" value="RZC43651.1"/>
    <property type="molecule type" value="Genomic_DNA"/>
</dbReference>